<keyword evidence="2" id="KW-1133">Transmembrane helix</keyword>
<feature type="compositionally biased region" description="Low complexity" evidence="1">
    <location>
        <begin position="19"/>
        <end position="33"/>
    </location>
</feature>
<feature type="region of interest" description="Disordered" evidence="1">
    <location>
        <begin position="1"/>
        <end position="51"/>
    </location>
</feature>
<gene>
    <name evidence="3" type="ORF">ACRB68_02030</name>
</gene>
<dbReference type="RefSeq" id="WP_153530447.1">
    <property type="nucleotide sequence ID" value="NZ_WEGH01000001.1"/>
</dbReference>
<keyword evidence="2" id="KW-0472">Membrane</keyword>
<organism evidence="3 4">
    <name type="scientific">Actinomadura macrotermitis</name>
    <dbReference type="NCBI Taxonomy" id="2585200"/>
    <lineage>
        <taxon>Bacteria</taxon>
        <taxon>Bacillati</taxon>
        <taxon>Actinomycetota</taxon>
        <taxon>Actinomycetes</taxon>
        <taxon>Streptosporangiales</taxon>
        <taxon>Thermomonosporaceae</taxon>
        <taxon>Actinomadura</taxon>
    </lineage>
</organism>
<dbReference type="OrthoDB" id="3364225at2"/>
<feature type="transmembrane region" description="Helical" evidence="2">
    <location>
        <begin position="56"/>
        <end position="80"/>
    </location>
</feature>
<evidence type="ECO:0000256" key="2">
    <source>
        <dbReference type="SAM" id="Phobius"/>
    </source>
</evidence>
<comment type="caution">
    <text evidence="3">The sequence shown here is derived from an EMBL/GenBank/DDBJ whole genome shotgun (WGS) entry which is preliminary data.</text>
</comment>
<keyword evidence="4" id="KW-1185">Reference proteome</keyword>
<dbReference type="EMBL" id="WEGH01000001">
    <property type="protein sequence ID" value="MQY02174.1"/>
    <property type="molecule type" value="Genomic_DNA"/>
</dbReference>
<sequence>MNDERPPAPDSPGAPQAWAAPGSAGQTAPAAPQAAPPAYGPLPGQGGPPPKRRTGLIVGLAVGCTVALVAVAAGGAVMLARTDEPKAKNDAATATTGAPSASAKPAEPARRLTVPSAVAGYDRQTGNVAKRLIESMRKEMASGSDQDKAMAKHAKAALYSSGDEQVIFLGFSVADMGGPASGAKPEEQSQLVDGIFLGGGVSDTTDHPAGPLGGVLRCGKIKSDGTAIPTCAWADASVSGMLMVPGMPIKKLAGLTVKFRAAAEH</sequence>
<reference evidence="3 4" key="1">
    <citation type="submission" date="2019-10" db="EMBL/GenBank/DDBJ databases">
        <title>Actinomadura rubteroloni sp. nov. and Actinomadura macrotermitis sp. nov., isolated from the gut of fungus growing-termite Macrotermes natalensis.</title>
        <authorList>
            <person name="Benndorf R."/>
            <person name="Martin K."/>
            <person name="Kuefner M."/>
            <person name="De Beer W."/>
            <person name="Kaster A.-K."/>
            <person name="Vollmers J."/>
            <person name="Poulsen M."/>
            <person name="Beemelmanns C."/>
        </authorList>
    </citation>
    <scope>NUCLEOTIDE SEQUENCE [LARGE SCALE GENOMIC DNA]</scope>
    <source>
        <strain evidence="3 4">RB68</strain>
    </source>
</reference>
<feature type="region of interest" description="Disordered" evidence="1">
    <location>
        <begin position="85"/>
        <end position="110"/>
    </location>
</feature>
<protein>
    <submittedName>
        <fullName evidence="3">Uncharacterized protein</fullName>
    </submittedName>
</protein>
<evidence type="ECO:0000256" key="1">
    <source>
        <dbReference type="SAM" id="MobiDB-lite"/>
    </source>
</evidence>
<keyword evidence="2" id="KW-0812">Transmembrane</keyword>
<accession>A0A7K0BN77</accession>
<dbReference type="Proteomes" id="UP000487268">
    <property type="component" value="Unassembled WGS sequence"/>
</dbReference>
<feature type="compositionally biased region" description="Low complexity" evidence="1">
    <location>
        <begin position="91"/>
        <end position="106"/>
    </location>
</feature>
<evidence type="ECO:0000313" key="4">
    <source>
        <dbReference type="Proteomes" id="UP000487268"/>
    </source>
</evidence>
<proteinExistence type="predicted"/>
<dbReference type="AlphaFoldDB" id="A0A7K0BN77"/>
<evidence type="ECO:0000313" key="3">
    <source>
        <dbReference type="EMBL" id="MQY02174.1"/>
    </source>
</evidence>
<name>A0A7K0BN77_9ACTN</name>